<evidence type="ECO:0000256" key="2">
    <source>
        <dbReference type="ARBA" id="ARBA00022679"/>
    </source>
</evidence>
<accession>A0A0G3BH93</accession>
<evidence type="ECO:0000313" key="9">
    <source>
        <dbReference type="Proteomes" id="UP000035352"/>
    </source>
</evidence>
<gene>
    <name evidence="8" type="ORF">AAW51_2046</name>
</gene>
<dbReference type="PIRSF" id="PIRSF015557">
    <property type="entry name" value="UCP015557"/>
    <property type="match status" value="1"/>
</dbReference>
<dbReference type="InterPro" id="IPR016633">
    <property type="entry name" value="EarP"/>
</dbReference>
<keyword evidence="9" id="KW-1185">Reference proteome</keyword>
<dbReference type="AlphaFoldDB" id="A0A0G3BH93"/>
<sequence>MPKLCQGRAPGGPGAGLSGIFNNPSMLWDLFCRVIDNYGDAGVCWRLAADLASRGHAVRLWIDDPAPLQWMAPAGAPGVAVQPWPQSGGATPGDVVIEAFGCELPPAFLAAMAARSPAPRWVNLEYLSAEDYVERSHGLPSPQMSGPGAGLEKRFFYPGFTPRTGGLLREPGLLEQQAGFDGAAWLHRLGLAPRAGEQVVSLFCYAGAPLPALLAAWAERPTLLLATPGAASEALGQALKAVPQPGTVLARGALRVGWLPALPQTEFDRLLWASDLNFVRGEDSFVRAQWAGKPFVWHIYPQDDDAHVAKLLAFLRRYLDGAPAPLAAEVRAAWYFWNGLGDTAPAGSAPAAWQTHSERWREALLAQADLSAQLIGFVSETH</sequence>
<dbReference type="Pfam" id="PF10093">
    <property type="entry name" value="EarP"/>
    <property type="match status" value="1"/>
</dbReference>
<comment type="catalytic activity">
    <reaction evidence="7">
        <text>dTDP-beta-L-rhamnose + L-arginyl-[protein] = N(omega)-(alpha-L-rhamnosyl)-L-arginyl-[protein] + dTDP + H(+)</text>
        <dbReference type="Rhea" id="RHEA:66692"/>
        <dbReference type="Rhea" id="RHEA-COMP:10532"/>
        <dbReference type="Rhea" id="RHEA-COMP:17096"/>
        <dbReference type="ChEBI" id="CHEBI:15378"/>
        <dbReference type="ChEBI" id="CHEBI:29965"/>
        <dbReference type="ChEBI" id="CHEBI:57510"/>
        <dbReference type="ChEBI" id="CHEBI:58369"/>
        <dbReference type="ChEBI" id="CHEBI:167445"/>
    </reaction>
    <physiologicalReaction direction="left-to-right" evidence="7">
        <dbReference type="Rhea" id="RHEA:66693"/>
    </physiologicalReaction>
</comment>
<evidence type="ECO:0000256" key="4">
    <source>
        <dbReference type="ARBA" id="ARBA00024346"/>
    </source>
</evidence>
<dbReference type="EMBL" id="CP011371">
    <property type="protein sequence ID" value="AKJ28737.1"/>
    <property type="molecule type" value="Genomic_DNA"/>
</dbReference>
<keyword evidence="2" id="KW-0808">Transferase</keyword>
<comment type="similarity">
    <text evidence="4">Belongs to the glycosyltransferase 104 family.</text>
</comment>
<evidence type="ECO:0000313" key="8">
    <source>
        <dbReference type="EMBL" id="AKJ28737.1"/>
    </source>
</evidence>
<evidence type="ECO:0000256" key="3">
    <source>
        <dbReference type="ARBA" id="ARBA00024303"/>
    </source>
</evidence>
<comment type="function">
    <text evidence="3">Protein-arginine rhamnosyltransferase that catalyzes the transfer of a single rhamnose to elongation factor P (EF-P) on 'Lys-32', a modification required for EF-P-dependent rescue of polyproline stalled ribosomes.</text>
</comment>
<reference evidence="8 9" key="1">
    <citation type="submission" date="2015-05" db="EMBL/GenBank/DDBJ databases">
        <authorList>
            <person name="Tang B."/>
            <person name="Yu Y."/>
        </authorList>
    </citation>
    <scope>NUCLEOTIDE SEQUENCE [LARGE SCALE GENOMIC DNA]</scope>
    <source>
        <strain evidence="8 9">DSM 7029</strain>
    </source>
</reference>
<keyword evidence="1" id="KW-0328">Glycosyltransferase</keyword>
<evidence type="ECO:0000256" key="1">
    <source>
        <dbReference type="ARBA" id="ARBA00022676"/>
    </source>
</evidence>
<dbReference type="KEGG" id="pbh:AAW51_2046"/>
<name>A0A0G3BH93_9BURK</name>
<organism evidence="8 9">
    <name type="scientific">Caldimonas brevitalea</name>
    <dbReference type="NCBI Taxonomy" id="413882"/>
    <lineage>
        <taxon>Bacteria</taxon>
        <taxon>Pseudomonadati</taxon>
        <taxon>Pseudomonadota</taxon>
        <taxon>Betaproteobacteria</taxon>
        <taxon>Burkholderiales</taxon>
        <taxon>Sphaerotilaceae</taxon>
        <taxon>Caldimonas</taxon>
    </lineage>
</organism>
<dbReference type="PATRIC" id="fig|413882.6.peg.2150"/>
<dbReference type="NCBIfam" id="TIGR03837">
    <property type="entry name" value="efp_Arg_rhamno"/>
    <property type="match status" value="1"/>
</dbReference>
<dbReference type="GO" id="GO:0106361">
    <property type="term" value="F:protein-arginine rhamnosyltransferase activity"/>
    <property type="evidence" value="ECO:0007669"/>
    <property type="project" value="InterPro"/>
</dbReference>
<dbReference type="Proteomes" id="UP000035352">
    <property type="component" value="Chromosome"/>
</dbReference>
<evidence type="ECO:0000256" key="7">
    <source>
        <dbReference type="ARBA" id="ARBA00048472"/>
    </source>
</evidence>
<evidence type="ECO:0000256" key="5">
    <source>
        <dbReference type="ARBA" id="ARBA00024416"/>
    </source>
</evidence>
<proteinExistence type="inferred from homology"/>
<dbReference type="STRING" id="413882.AAW51_2046"/>
<protein>
    <recommendedName>
        <fullName evidence="5">Protein-arginine rhamnosyltransferase</fullName>
    </recommendedName>
    <alternativeName>
        <fullName evidence="6">EF-P arginine rhamnosyltransferase</fullName>
    </alternativeName>
</protein>
<evidence type="ECO:0000256" key="6">
    <source>
        <dbReference type="ARBA" id="ARBA00030025"/>
    </source>
</evidence>